<accession>A0A563VU37</accession>
<evidence type="ECO:0000313" key="3">
    <source>
        <dbReference type="Proteomes" id="UP000320055"/>
    </source>
</evidence>
<protein>
    <submittedName>
        <fullName evidence="2">Uncharacterized protein</fullName>
    </submittedName>
</protein>
<feature type="region of interest" description="Disordered" evidence="1">
    <location>
        <begin position="1"/>
        <end position="21"/>
    </location>
</feature>
<sequence length="53" mass="6116">MISSYDSLINAKGTRNKERGKPSYKRILRAQVLNPLSLSNLIIFLDYSIFLTR</sequence>
<name>A0A563VU37_9CYAN</name>
<reference evidence="2 3" key="1">
    <citation type="submission" date="2019-01" db="EMBL/GenBank/DDBJ databases">
        <authorList>
            <person name="Brito A."/>
        </authorList>
    </citation>
    <scope>NUCLEOTIDE SEQUENCE [LARGE SCALE GENOMIC DNA]</scope>
    <source>
        <strain evidence="2">1</strain>
    </source>
</reference>
<gene>
    <name evidence="2" type="ORF">H1P_2990007</name>
</gene>
<proteinExistence type="predicted"/>
<organism evidence="2 3">
    <name type="scientific">Hyella patelloides LEGE 07179</name>
    <dbReference type="NCBI Taxonomy" id="945734"/>
    <lineage>
        <taxon>Bacteria</taxon>
        <taxon>Bacillati</taxon>
        <taxon>Cyanobacteriota</taxon>
        <taxon>Cyanophyceae</taxon>
        <taxon>Pleurocapsales</taxon>
        <taxon>Hyellaceae</taxon>
        <taxon>Hyella</taxon>
    </lineage>
</organism>
<keyword evidence="3" id="KW-1185">Reference proteome</keyword>
<dbReference type="EMBL" id="CAACVJ010000222">
    <property type="protein sequence ID" value="VEP14923.1"/>
    <property type="molecule type" value="Genomic_DNA"/>
</dbReference>
<evidence type="ECO:0000313" key="2">
    <source>
        <dbReference type="EMBL" id="VEP14923.1"/>
    </source>
</evidence>
<evidence type="ECO:0000256" key="1">
    <source>
        <dbReference type="SAM" id="MobiDB-lite"/>
    </source>
</evidence>
<dbReference type="AlphaFoldDB" id="A0A563VU37"/>
<dbReference type="Proteomes" id="UP000320055">
    <property type="component" value="Unassembled WGS sequence"/>
</dbReference>